<dbReference type="EMBL" id="CP034951">
    <property type="protein sequence ID" value="QAA81951.1"/>
    <property type="molecule type" value="Genomic_DNA"/>
</dbReference>
<name>A0A410G3Y9_9FLAO</name>
<dbReference type="KEGG" id="aev:EI546_09590"/>
<evidence type="ECO:0000313" key="4">
    <source>
        <dbReference type="Proteomes" id="UP000285517"/>
    </source>
</evidence>
<evidence type="ECO:0000313" key="2">
    <source>
        <dbReference type="EMBL" id="QAA81951.1"/>
    </source>
</evidence>
<dbReference type="AlphaFoldDB" id="A0A410G3Y9"/>
<feature type="compositionally biased region" description="Polar residues" evidence="1">
    <location>
        <begin position="19"/>
        <end position="29"/>
    </location>
</feature>
<reference evidence="3 4" key="1">
    <citation type="submission" date="2019-01" db="EMBL/GenBank/DDBJ databases">
        <title>Complete genome sequencing of Aequorivita sp. H23M31.</title>
        <authorList>
            <person name="Bae J.-W."/>
        </authorList>
    </citation>
    <scope>NUCLEOTIDE SEQUENCE [LARGE SCALE GENOMIC DNA]</scope>
    <source>
        <strain evidence="3 4">H23M31</strain>
    </source>
</reference>
<feature type="compositionally biased region" description="Basic and acidic residues" evidence="1">
    <location>
        <begin position="1"/>
        <end position="11"/>
    </location>
</feature>
<gene>
    <name evidence="2" type="ORF">EI546_09545</name>
    <name evidence="3" type="ORF">EI546_09590</name>
</gene>
<dbReference type="Proteomes" id="UP000285517">
    <property type="component" value="Chromosome"/>
</dbReference>
<evidence type="ECO:0000256" key="1">
    <source>
        <dbReference type="SAM" id="MobiDB-lite"/>
    </source>
</evidence>
<dbReference type="RefSeq" id="WP_128250332.1">
    <property type="nucleotide sequence ID" value="NZ_CP034951.1"/>
</dbReference>
<feature type="region of interest" description="Disordered" evidence="1">
    <location>
        <begin position="1"/>
        <end position="36"/>
    </location>
</feature>
<dbReference type="EMBL" id="CP034951">
    <property type="protein sequence ID" value="QAA81959.1"/>
    <property type="molecule type" value="Genomic_DNA"/>
</dbReference>
<keyword evidence="4" id="KW-1185">Reference proteome</keyword>
<sequence length="66" mass="7114">MPLGSHPDRSGKSSAPPASLSTPIGTEKSTPVADPYGKTIQIRPSAEVRAEPQRTGFIFQTYQPKF</sequence>
<evidence type="ECO:0000313" key="3">
    <source>
        <dbReference type="EMBL" id="QAA81959.1"/>
    </source>
</evidence>
<accession>A0A410G3Y9</accession>
<dbReference type="KEGG" id="aev:EI546_09545"/>
<protein>
    <submittedName>
        <fullName evidence="3">Uncharacterized protein</fullName>
    </submittedName>
</protein>
<organism evidence="3 4">
    <name type="scientific">Aequorivita ciconiae</name>
    <dbReference type="NCBI Taxonomy" id="2494375"/>
    <lineage>
        <taxon>Bacteria</taxon>
        <taxon>Pseudomonadati</taxon>
        <taxon>Bacteroidota</taxon>
        <taxon>Flavobacteriia</taxon>
        <taxon>Flavobacteriales</taxon>
        <taxon>Flavobacteriaceae</taxon>
        <taxon>Aequorivita</taxon>
    </lineage>
</organism>
<proteinExistence type="predicted"/>